<proteinExistence type="predicted"/>
<name>A0A812QZ65_9DINO</name>
<evidence type="ECO:0008006" key="3">
    <source>
        <dbReference type="Google" id="ProtNLM"/>
    </source>
</evidence>
<dbReference type="Proteomes" id="UP000604046">
    <property type="component" value="Unassembled WGS sequence"/>
</dbReference>
<dbReference type="EMBL" id="CAJNDS010002283">
    <property type="protein sequence ID" value="CAE7409927.1"/>
    <property type="molecule type" value="Genomic_DNA"/>
</dbReference>
<keyword evidence="2" id="KW-1185">Reference proteome</keyword>
<organism evidence="1 2">
    <name type="scientific">Symbiodinium natans</name>
    <dbReference type="NCBI Taxonomy" id="878477"/>
    <lineage>
        <taxon>Eukaryota</taxon>
        <taxon>Sar</taxon>
        <taxon>Alveolata</taxon>
        <taxon>Dinophyceae</taxon>
        <taxon>Suessiales</taxon>
        <taxon>Symbiodiniaceae</taxon>
        <taxon>Symbiodinium</taxon>
    </lineage>
</organism>
<dbReference type="OrthoDB" id="420725at2759"/>
<evidence type="ECO:0000313" key="2">
    <source>
        <dbReference type="Proteomes" id="UP000604046"/>
    </source>
</evidence>
<sequence>MADPSWALTWSNLQEIFGECEQRGFPCAGFRHGIFIETGTFLGQTVVALSPHFTELHTIELSRQCFEAAKLFAWKAARPIHYHLGHSARVLETILPKVSGPAVLYLDAHWSGSVTKGLGDEIPLTKELSLVSELLPHASLVIIDDLDLFAKINSFEAIDGGTGLATGHHSADWRSITCDSLQMSCSRRAHGCFQLPMQNRFIIMLHPCGGRSAEEPAAIDTKQVDRPMGAFCQDLVLRSMYAGASTGGGAALDVSAPTNSVWISMPGKALQSEGIENVRAQGRWWRHIADAIEKEYSNTLGHASSNFKNLQDRMQEERTKTAKLCQKSVEKTLTRDQCMALHDDLIQAFLNMPFQKKLAAAWAAAKGDAAKEQKCKRELCLPLQLPIMEKYGFERSEKGVFKCLWSVRTTFFNFKTEEDVDHEIMIRAVFLDFLVSPGRDPHPNVVQFAISTFPNEYAVLSEIREQALSKSS</sequence>
<protein>
    <recommendedName>
        <fullName evidence="3">Protein C10</fullName>
    </recommendedName>
</protein>
<evidence type="ECO:0000313" key="1">
    <source>
        <dbReference type="EMBL" id="CAE7409927.1"/>
    </source>
</evidence>
<dbReference type="AlphaFoldDB" id="A0A812QZ65"/>
<comment type="caution">
    <text evidence="1">The sequence shown here is derived from an EMBL/GenBank/DDBJ whole genome shotgun (WGS) entry which is preliminary data.</text>
</comment>
<accession>A0A812QZ65</accession>
<reference evidence="1" key="1">
    <citation type="submission" date="2021-02" db="EMBL/GenBank/DDBJ databases">
        <authorList>
            <person name="Dougan E. K."/>
            <person name="Rhodes N."/>
            <person name="Thang M."/>
            <person name="Chan C."/>
        </authorList>
    </citation>
    <scope>NUCLEOTIDE SEQUENCE</scope>
</reference>
<gene>
    <name evidence="1" type="ORF">SNAT2548_LOCUS22293</name>
</gene>